<evidence type="ECO:0000313" key="2">
    <source>
        <dbReference type="Proteomes" id="UP000293162"/>
    </source>
</evidence>
<dbReference type="SUPFAM" id="SSF141694">
    <property type="entry name" value="AF2212/PG0164-like"/>
    <property type="match status" value="1"/>
</dbReference>
<keyword evidence="2" id="KW-1185">Reference proteome</keyword>
<accession>A0A4Q5M571</accession>
<organism evidence="1 2">
    <name type="scientific">Emticicia agri</name>
    <dbReference type="NCBI Taxonomy" id="2492393"/>
    <lineage>
        <taxon>Bacteria</taxon>
        <taxon>Pseudomonadati</taxon>
        <taxon>Bacteroidota</taxon>
        <taxon>Cytophagia</taxon>
        <taxon>Cytophagales</taxon>
        <taxon>Leadbetterellaceae</taxon>
        <taxon>Emticicia</taxon>
    </lineage>
</organism>
<protein>
    <submittedName>
        <fullName evidence="1">DUF1905 domain-containing protein</fullName>
    </submittedName>
</protein>
<reference evidence="1 2" key="1">
    <citation type="submission" date="2019-02" db="EMBL/GenBank/DDBJ databases">
        <title>Bacterial novel species Emticicia sp. 17J42-9 isolated from soil.</title>
        <authorList>
            <person name="Jung H.-Y."/>
        </authorList>
    </citation>
    <scope>NUCLEOTIDE SEQUENCE [LARGE SCALE GENOMIC DNA]</scope>
    <source>
        <strain evidence="1 2">17J42-9</strain>
    </source>
</reference>
<sequence>MPHRFKAKIYQTGINWAVDVPEEITAQLLKQKGYIKIKGKINGFDFTQTLVPVKNAPYRLFVNFLMMKGGKTAMGEVAEFIIEQDTITEDKRYPMPDLLATALQVNNLEAAFDSLTASRKKDILKYLSYVKTEETMQRNIAKLIAQLKDNAKDVRIP</sequence>
<dbReference type="EMBL" id="SEWF01000004">
    <property type="protein sequence ID" value="RYU97007.1"/>
    <property type="molecule type" value="Genomic_DNA"/>
</dbReference>
<dbReference type="Pfam" id="PF13376">
    <property type="entry name" value="OmdA"/>
    <property type="match status" value="1"/>
</dbReference>
<gene>
    <name evidence="1" type="ORF">EWM59_03605</name>
</gene>
<dbReference type="Pfam" id="PF08922">
    <property type="entry name" value="DUF1905"/>
    <property type="match status" value="1"/>
</dbReference>
<dbReference type="InterPro" id="IPR015018">
    <property type="entry name" value="DUF1905"/>
</dbReference>
<proteinExistence type="predicted"/>
<comment type="caution">
    <text evidence="1">The sequence shown here is derived from an EMBL/GenBank/DDBJ whole genome shotgun (WGS) entry which is preliminary data.</text>
</comment>
<dbReference type="Gene3D" id="2.40.30.100">
    <property type="entry name" value="AF2212/PG0164-like"/>
    <property type="match status" value="1"/>
</dbReference>
<dbReference type="AlphaFoldDB" id="A0A4Q5M571"/>
<dbReference type="OrthoDB" id="2243618at2"/>
<dbReference type="InterPro" id="IPR037079">
    <property type="entry name" value="AF2212/PG0164-like_sf"/>
</dbReference>
<name>A0A4Q5M571_9BACT</name>
<dbReference type="Proteomes" id="UP000293162">
    <property type="component" value="Unassembled WGS sequence"/>
</dbReference>
<dbReference type="RefSeq" id="WP_130019583.1">
    <property type="nucleotide sequence ID" value="NZ_SEWF01000004.1"/>
</dbReference>
<evidence type="ECO:0000313" key="1">
    <source>
        <dbReference type="EMBL" id="RYU97007.1"/>
    </source>
</evidence>